<dbReference type="InterPro" id="IPR051311">
    <property type="entry name" value="DedA_domain"/>
</dbReference>
<accession>A0A917FKI9</accession>
<keyword evidence="1" id="KW-0472">Membrane</keyword>
<reference evidence="3" key="2">
    <citation type="submission" date="2020-09" db="EMBL/GenBank/DDBJ databases">
        <authorList>
            <person name="Sun Q."/>
            <person name="Sedlacek I."/>
        </authorList>
    </citation>
    <scope>NUCLEOTIDE SEQUENCE</scope>
    <source>
        <strain evidence="3">CCM 7897</strain>
    </source>
</reference>
<dbReference type="Pfam" id="PF09335">
    <property type="entry name" value="VTT_dom"/>
    <property type="match status" value="1"/>
</dbReference>
<reference evidence="3" key="1">
    <citation type="journal article" date="2014" name="Int. J. Syst. Evol. Microbiol.">
        <title>Complete genome sequence of Corynebacterium casei LMG S-19264T (=DSM 44701T), isolated from a smear-ripened cheese.</title>
        <authorList>
            <consortium name="US DOE Joint Genome Institute (JGI-PGF)"/>
            <person name="Walter F."/>
            <person name="Albersmeier A."/>
            <person name="Kalinowski J."/>
            <person name="Ruckert C."/>
        </authorList>
    </citation>
    <scope>NUCLEOTIDE SEQUENCE</scope>
    <source>
        <strain evidence="3">CCM 7897</strain>
    </source>
</reference>
<proteinExistence type="predicted"/>
<dbReference type="AlphaFoldDB" id="A0A917FKI9"/>
<keyword evidence="1" id="KW-0812">Transmembrane</keyword>
<feature type="transmembrane region" description="Helical" evidence="1">
    <location>
        <begin position="52"/>
        <end position="78"/>
    </location>
</feature>
<evidence type="ECO:0000313" key="3">
    <source>
        <dbReference type="EMBL" id="GGF88099.1"/>
    </source>
</evidence>
<dbReference type="Proteomes" id="UP000606044">
    <property type="component" value="Unassembled WGS sequence"/>
</dbReference>
<dbReference type="PANTHER" id="PTHR42709:SF11">
    <property type="entry name" value="DEDA FAMILY PROTEIN"/>
    <property type="match status" value="1"/>
</dbReference>
<keyword evidence="4" id="KW-1185">Reference proteome</keyword>
<name>A0A917FKI9_9HYPH</name>
<evidence type="ECO:0000256" key="1">
    <source>
        <dbReference type="SAM" id="Phobius"/>
    </source>
</evidence>
<dbReference type="RefSeq" id="WP_188584078.1">
    <property type="nucleotide sequence ID" value="NZ_BMCT01000012.1"/>
</dbReference>
<dbReference type="EMBL" id="BMCT01000012">
    <property type="protein sequence ID" value="GGF88099.1"/>
    <property type="molecule type" value="Genomic_DNA"/>
</dbReference>
<comment type="caution">
    <text evidence="3">The sequence shown here is derived from an EMBL/GenBank/DDBJ whole genome shotgun (WGS) entry which is preliminary data.</text>
</comment>
<feature type="transmembrane region" description="Helical" evidence="1">
    <location>
        <begin position="171"/>
        <end position="192"/>
    </location>
</feature>
<gene>
    <name evidence="3" type="ORF">GCM10007301_55040</name>
</gene>
<feature type="transmembrane region" description="Helical" evidence="1">
    <location>
        <begin position="134"/>
        <end position="159"/>
    </location>
</feature>
<organism evidence="3 4">
    <name type="scientific">Azorhizobium oxalatiphilum</name>
    <dbReference type="NCBI Taxonomy" id="980631"/>
    <lineage>
        <taxon>Bacteria</taxon>
        <taxon>Pseudomonadati</taxon>
        <taxon>Pseudomonadota</taxon>
        <taxon>Alphaproteobacteria</taxon>
        <taxon>Hyphomicrobiales</taxon>
        <taxon>Xanthobacteraceae</taxon>
        <taxon>Azorhizobium</taxon>
    </lineage>
</organism>
<evidence type="ECO:0000313" key="4">
    <source>
        <dbReference type="Proteomes" id="UP000606044"/>
    </source>
</evidence>
<evidence type="ECO:0000259" key="2">
    <source>
        <dbReference type="Pfam" id="PF09335"/>
    </source>
</evidence>
<feature type="domain" description="VTT" evidence="2">
    <location>
        <begin position="52"/>
        <end position="155"/>
    </location>
</feature>
<keyword evidence="1" id="KW-1133">Transmembrane helix</keyword>
<dbReference type="GO" id="GO:0005886">
    <property type="term" value="C:plasma membrane"/>
    <property type="evidence" value="ECO:0007669"/>
    <property type="project" value="TreeGrafter"/>
</dbReference>
<dbReference type="PANTHER" id="PTHR42709">
    <property type="entry name" value="ALKALINE PHOSPHATASE LIKE PROTEIN"/>
    <property type="match status" value="1"/>
</dbReference>
<protein>
    <submittedName>
        <fullName evidence="3">Cytochrome b561</fullName>
    </submittedName>
</protein>
<dbReference type="InterPro" id="IPR032816">
    <property type="entry name" value="VTT_dom"/>
</dbReference>
<sequence>MLRKLYDWVIAYSSKPSAPWALGIVAFAESSIFPVPPDVLQVPMTLARPEKAWQYALIATICSVLGGLVGYAIGALLYDSLGLWLINLYGYGQKVEVFREAYAHYGHWVILLKGLTPIPYKLVTITSGFANYNLFWFIVLSVITRGLRFFILAAILHRYGPAARTFIEKRLGLVTLGMLAIVILGFVVAIYAF</sequence>